<dbReference type="PANTHER" id="PTHR12270:SF25">
    <property type="entry name" value="GLYCOSYLTRANSFERASE-LIKE PROTEIN LARGE"/>
    <property type="match status" value="1"/>
</dbReference>
<proteinExistence type="predicted"/>
<evidence type="ECO:0000256" key="7">
    <source>
        <dbReference type="SAM" id="Phobius"/>
    </source>
</evidence>
<dbReference type="InterPro" id="IPR051292">
    <property type="entry name" value="Xyl/GlcA_transferase"/>
</dbReference>
<dbReference type="InterPro" id="IPR029044">
    <property type="entry name" value="Nucleotide-diphossugar_trans"/>
</dbReference>
<sequence length="481" mass="54325">MDDRALNANSRLPAVFSPLDRSLHSPPSRTSTPFAFSRYADRFGLLRSRRFIVLGATVSTIVLFLLLSNLTSFSGRQRDEWRQAGSPSFEAAPITVTATVTTTFFPPASTETALATTEIVSPTEPVVFVLLAWSEDAASEAALLIKSILIYNSSPSEFHIICDALAEQYLRARLALVRRPLHKLSVRFYQPTWQSMMDRIDREGSVNSDHSAGIPGLMKLFIHEILPESVKKVIFIDTDAILIADPTLMWKTFDELKPSTAIVMGSHPDHNSKEWNNASRICSCVMLLNLQKLREIRLMDSSIYRNDPSALYPQALAPPAFRAMYGAPTGERGRYDNVRLGDQGYWWAIVDHNRELFEPLSYDFEVTSCLVDTYRTGLGDETITEEMELSRQTHTKNTPQEGIVILPKLLHFNCLHGTPRYMEWDGWSDPNNSLTVRWGPAVTYHVGFKWIWLNKGKENLTEITTTAVVFADEQFARQQAT</sequence>
<evidence type="ECO:0000256" key="6">
    <source>
        <dbReference type="ARBA" id="ARBA00023180"/>
    </source>
</evidence>
<evidence type="ECO:0000256" key="3">
    <source>
        <dbReference type="ARBA" id="ARBA00022968"/>
    </source>
</evidence>
<evidence type="ECO:0008006" key="10">
    <source>
        <dbReference type="Google" id="ProtNLM"/>
    </source>
</evidence>
<comment type="caution">
    <text evidence="8">The sequence shown here is derived from an EMBL/GenBank/DDBJ whole genome shotgun (WGS) entry which is preliminary data.</text>
</comment>
<dbReference type="GO" id="GO:0042285">
    <property type="term" value="F:xylosyltransferase activity"/>
    <property type="evidence" value="ECO:0007669"/>
    <property type="project" value="TreeGrafter"/>
</dbReference>
<keyword evidence="3" id="KW-0735">Signal-anchor</keyword>
<evidence type="ECO:0000256" key="2">
    <source>
        <dbReference type="ARBA" id="ARBA00022692"/>
    </source>
</evidence>
<evidence type="ECO:0000313" key="9">
    <source>
        <dbReference type="Proteomes" id="UP001221757"/>
    </source>
</evidence>
<keyword evidence="5 7" id="KW-0472">Membrane</keyword>
<dbReference type="AlphaFoldDB" id="A0AAD7GN72"/>
<keyword evidence="9" id="KW-1185">Reference proteome</keyword>
<evidence type="ECO:0000313" key="8">
    <source>
        <dbReference type="EMBL" id="KAJ7702468.1"/>
    </source>
</evidence>
<dbReference type="GO" id="GO:0015020">
    <property type="term" value="F:glucuronosyltransferase activity"/>
    <property type="evidence" value="ECO:0007669"/>
    <property type="project" value="TreeGrafter"/>
</dbReference>
<evidence type="ECO:0000256" key="1">
    <source>
        <dbReference type="ARBA" id="ARBA00004606"/>
    </source>
</evidence>
<feature type="transmembrane region" description="Helical" evidence="7">
    <location>
        <begin position="51"/>
        <end position="70"/>
    </location>
</feature>
<keyword evidence="6" id="KW-0325">Glycoprotein</keyword>
<accession>A0AAD7GN72</accession>
<organism evidence="8 9">
    <name type="scientific">Mycena rosella</name>
    <name type="common">Pink bonnet</name>
    <name type="synonym">Agaricus rosellus</name>
    <dbReference type="NCBI Taxonomy" id="1033263"/>
    <lineage>
        <taxon>Eukaryota</taxon>
        <taxon>Fungi</taxon>
        <taxon>Dikarya</taxon>
        <taxon>Basidiomycota</taxon>
        <taxon>Agaricomycotina</taxon>
        <taxon>Agaricomycetes</taxon>
        <taxon>Agaricomycetidae</taxon>
        <taxon>Agaricales</taxon>
        <taxon>Marasmiineae</taxon>
        <taxon>Mycenaceae</taxon>
        <taxon>Mycena</taxon>
    </lineage>
</organism>
<dbReference type="SUPFAM" id="SSF53448">
    <property type="entry name" value="Nucleotide-diphospho-sugar transferases"/>
    <property type="match status" value="1"/>
</dbReference>
<evidence type="ECO:0000256" key="5">
    <source>
        <dbReference type="ARBA" id="ARBA00023136"/>
    </source>
</evidence>
<dbReference type="PANTHER" id="PTHR12270">
    <property type="entry name" value="GLYCOSYLTRANSFERASE-RELATED"/>
    <property type="match status" value="1"/>
</dbReference>
<dbReference type="GO" id="GO:0035269">
    <property type="term" value="P:protein O-linked glycosylation via mannose"/>
    <property type="evidence" value="ECO:0007669"/>
    <property type="project" value="TreeGrafter"/>
</dbReference>
<dbReference type="EMBL" id="JARKIE010000015">
    <property type="protein sequence ID" value="KAJ7702468.1"/>
    <property type="molecule type" value="Genomic_DNA"/>
</dbReference>
<dbReference type="Gene3D" id="3.90.550.10">
    <property type="entry name" value="Spore Coat Polysaccharide Biosynthesis Protein SpsA, Chain A"/>
    <property type="match status" value="1"/>
</dbReference>
<gene>
    <name evidence="8" type="ORF">B0H17DRAFT_1044435</name>
</gene>
<protein>
    <recommendedName>
        <fullName evidence="10">Glycosyltransferase family 8 protein</fullName>
    </recommendedName>
</protein>
<dbReference type="Proteomes" id="UP001221757">
    <property type="component" value="Unassembled WGS sequence"/>
</dbReference>
<name>A0AAD7GN72_MYCRO</name>
<keyword evidence="4 7" id="KW-1133">Transmembrane helix</keyword>
<evidence type="ECO:0000256" key="4">
    <source>
        <dbReference type="ARBA" id="ARBA00022989"/>
    </source>
</evidence>
<comment type="subcellular location">
    <subcellularLocation>
        <location evidence="1">Membrane</location>
        <topology evidence="1">Single-pass type II membrane protein</topology>
    </subcellularLocation>
</comment>
<reference evidence="8" key="1">
    <citation type="submission" date="2023-03" db="EMBL/GenBank/DDBJ databases">
        <title>Massive genome expansion in bonnet fungi (Mycena s.s.) driven by repeated elements and novel gene families across ecological guilds.</title>
        <authorList>
            <consortium name="Lawrence Berkeley National Laboratory"/>
            <person name="Harder C.B."/>
            <person name="Miyauchi S."/>
            <person name="Viragh M."/>
            <person name="Kuo A."/>
            <person name="Thoen E."/>
            <person name="Andreopoulos B."/>
            <person name="Lu D."/>
            <person name="Skrede I."/>
            <person name="Drula E."/>
            <person name="Henrissat B."/>
            <person name="Morin E."/>
            <person name="Kohler A."/>
            <person name="Barry K."/>
            <person name="LaButti K."/>
            <person name="Morin E."/>
            <person name="Salamov A."/>
            <person name="Lipzen A."/>
            <person name="Mereny Z."/>
            <person name="Hegedus B."/>
            <person name="Baldrian P."/>
            <person name="Stursova M."/>
            <person name="Weitz H."/>
            <person name="Taylor A."/>
            <person name="Grigoriev I.V."/>
            <person name="Nagy L.G."/>
            <person name="Martin F."/>
            <person name="Kauserud H."/>
        </authorList>
    </citation>
    <scope>NUCLEOTIDE SEQUENCE</scope>
    <source>
        <strain evidence="8">CBHHK067</strain>
    </source>
</reference>
<dbReference type="GO" id="GO:0016020">
    <property type="term" value="C:membrane"/>
    <property type="evidence" value="ECO:0007669"/>
    <property type="project" value="UniProtKB-SubCell"/>
</dbReference>
<keyword evidence="2 7" id="KW-0812">Transmembrane</keyword>